<dbReference type="PROSITE" id="PS51160">
    <property type="entry name" value="ACYLPHOSPHATASE_3"/>
    <property type="match status" value="1"/>
</dbReference>
<dbReference type="InterPro" id="IPR001792">
    <property type="entry name" value="Acylphosphatase-like_dom"/>
</dbReference>
<dbReference type="Proteomes" id="UP001180487">
    <property type="component" value="Unassembled WGS sequence"/>
</dbReference>
<reference evidence="7 8" key="1">
    <citation type="submission" date="2023-07" db="EMBL/GenBank/DDBJ databases">
        <title>Sorghum-associated microbial communities from plants grown in Nebraska, USA.</title>
        <authorList>
            <person name="Schachtman D."/>
        </authorList>
    </citation>
    <scope>NUCLEOTIDE SEQUENCE [LARGE SCALE GENOMIC DNA]</scope>
    <source>
        <strain evidence="7 8">BE313</strain>
    </source>
</reference>
<dbReference type="RefSeq" id="WP_310371347.1">
    <property type="nucleotide sequence ID" value="NZ_JAVDXT010000001.1"/>
</dbReference>
<dbReference type="Pfam" id="PF00708">
    <property type="entry name" value="Acylphosphatase"/>
    <property type="match status" value="1"/>
</dbReference>
<evidence type="ECO:0000256" key="2">
    <source>
        <dbReference type="ARBA" id="ARBA00012150"/>
    </source>
</evidence>
<dbReference type="GO" id="GO:0003998">
    <property type="term" value="F:acylphosphatase activity"/>
    <property type="evidence" value="ECO:0007669"/>
    <property type="project" value="UniProtKB-EC"/>
</dbReference>
<name>A0ABU2C534_9BURK</name>
<protein>
    <recommendedName>
        <fullName evidence="2 4">acylphosphatase</fullName>
        <ecNumber evidence="2 4">3.6.1.7</ecNumber>
    </recommendedName>
</protein>
<dbReference type="EMBL" id="JAVDXT010000001">
    <property type="protein sequence ID" value="MDR7376425.1"/>
    <property type="molecule type" value="Genomic_DNA"/>
</dbReference>
<feature type="active site" evidence="4">
    <location>
        <position position="45"/>
    </location>
</feature>
<evidence type="ECO:0000313" key="7">
    <source>
        <dbReference type="EMBL" id="MDR7376425.1"/>
    </source>
</evidence>
<comment type="caution">
    <text evidence="7">The sequence shown here is derived from an EMBL/GenBank/DDBJ whole genome shotgun (WGS) entry which is preliminary data.</text>
</comment>
<comment type="similarity">
    <text evidence="1 5">Belongs to the acylphosphatase family.</text>
</comment>
<keyword evidence="4 7" id="KW-0378">Hydrolase</keyword>
<evidence type="ECO:0000259" key="6">
    <source>
        <dbReference type="PROSITE" id="PS51160"/>
    </source>
</evidence>
<sequence length="102" mass="11263">MHSHANDGAVENWLLRVRGRVQGVGYRDACMRQARTVGIRGWVRNRADGSVEVTLQGSPDDVAAMTAWLRDGVPGALVTDMDATRVHPPFPHLDSFDRLPTQ</sequence>
<dbReference type="InterPro" id="IPR020456">
    <property type="entry name" value="Acylphosphatase"/>
</dbReference>
<accession>A0ABU2C534</accession>
<keyword evidence="8" id="KW-1185">Reference proteome</keyword>
<evidence type="ECO:0000256" key="5">
    <source>
        <dbReference type="RuleBase" id="RU004168"/>
    </source>
</evidence>
<dbReference type="PANTHER" id="PTHR47268:SF4">
    <property type="entry name" value="ACYLPHOSPHATASE"/>
    <property type="match status" value="1"/>
</dbReference>
<dbReference type="InterPro" id="IPR017968">
    <property type="entry name" value="Acylphosphatase_CS"/>
</dbReference>
<dbReference type="PANTHER" id="PTHR47268">
    <property type="entry name" value="ACYLPHOSPHATASE"/>
    <property type="match status" value="1"/>
</dbReference>
<evidence type="ECO:0000313" key="8">
    <source>
        <dbReference type="Proteomes" id="UP001180487"/>
    </source>
</evidence>
<feature type="domain" description="Acylphosphatase-like" evidence="6">
    <location>
        <begin position="12"/>
        <end position="100"/>
    </location>
</feature>
<dbReference type="Gene3D" id="3.30.70.100">
    <property type="match status" value="1"/>
</dbReference>
<comment type="catalytic activity">
    <reaction evidence="3 4">
        <text>an acyl phosphate + H2O = a carboxylate + phosphate + H(+)</text>
        <dbReference type="Rhea" id="RHEA:14965"/>
        <dbReference type="ChEBI" id="CHEBI:15377"/>
        <dbReference type="ChEBI" id="CHEBI:15378"/>
        <dbReference type="ChEBI" id="CHEBI:29067"/>
        <dbReference type="ChEBI" id="CHEBI:43474"/>
        <dbReference type="ChEBI" id="CHEBI:59918"/>
        <dbReference type="EC" id="3.6.1.7"/>
    </reaction>
</comment>
<gene>
    <name evidence="7" type="ORF">J2X19_001083</name>
</gene>
<evidence type="ECO:0000256" key="4">
    <source>
        <dbReference type="PROSITE-ProRule" id="PRU00520"/>
    </source>
</evidence>
<evidence type="ECO:0000256" key="3">
    <source>
        <dbReference type="ARBA" id="ARBA00047645"/>
    </source>
</evidence>
<dbReference type="PRINTS" id="PR00112">
    <property type="entry name" value="ACYLPHPHTASE"/>
</dbReference>
<dbReference type="SUPFAM" id="SSF54975">
    <property type="entry name" value="Acylphosphatase/BLUF domain-like"/>
    <property type="match status" value="1"/>
</dbReference>
<feature type="active site" evidence="4">
    <location>
        <position position="27"/>
    </location>
</feature>
<dbReference type="EC" id="3.6.1.7" evidence="2 4"/>
<evidence type="ECO:0000256" key="1">
    <source>
        <dbReference type="ARBA" id="ARBA00005614"/>
    </source>
</evidence>
<organism evidence="7 8">
    <name type="scientific">Rhodoferax ferrireducens</name>
    <dbReference type="NCBI Taxonomy" id="192843"/>
    <lineage>
        <taxon>Bacteria</taxon>
        <taxon>Pseudomonadati</taxon>
        <taxon>Pseudomonadota</taxon>
        <taxon>Betaproteobacteria</taxon>
        <taxon>Burkholderiales</taxon>
        <taxon>Comamonadaceae</taxon>
        <taxon>Rhodoferax</taxon>
    </lineage>
</organism>
<dbReference type="PROSITE" id="PS00151">
    <property type="entry name" value="ACYLPHOSPHATASE_2"/>
    <property type="match status" value="1"/>
</dbReference>
<proteinExistence type="inferred from homology"/>
<dbReference type="InterPro" id="IPR036046">
    <property type="entry name" value="Acylphosphatase-like_dom_sf"/>
</dbReference>